<reference evidence="2" key="1">
    <citation type="submission" date="2018-02" db="EMBL/GenBank/DDBJ databases">
        <title>Rhizophora mucronata_Transcriptome.</title>
        <authorList>
            <person name="Meera S.P."/>
            <person name="Sreeshan A."/>
            <person name="Augustine A."/>
        </authorList>
    </citation>
    <scope>NUCLEOTIDE SEQUENCE</scope>
    <source>
        <tissue evidence="2">Leaf</tissue>
    </source>
</reference>
<name>A0A2P2NRW2_RHIMU</name>
<accession>A0A2P2NRW2</accession>
<feature type="transmembrane region" description="Helical" evidence="1">
    <location>
        <begin position="31"/>
        <end position="50"/>
    </location>
</feature>
<evidence type="ECO:0000313" key="2">
    <source>
        <dbReference type="EMBL" id="MBX45229.1"/>
    </source>
</evidence>
<keyword evidence="1" id="KW-0812">Transmembrane</keyword>
<dbReference type="EMBL" id="GGEC01064745">
    <property type="protein sequence ID" value="MBX45229.1"/>
    <property type="molecule type" value="Transcribed_RNA"/>
</dbReference>
<keyword evidence="1" id="KW-0472">Membrane</keyword>
<protein>
    <submittedName>
        <fullName evidence="2">Uncharacterized protein</fullName>
    </submittedName>
</protein>
<evidence type="ECO:0000256" key="1">
    <source>
        <dbReference type="SAM" id="Phobius"/>
    </source>
</evidence>
<keyword evidence="1" id="KW-1133">Transmembrane helix</keyword>
<proteinExistence type="predicted"/>
<sequence>MMSFSLYHTSLFWLVFFYRNAASSSLFKVICLFHVSLTFMGGIYGCLALTSL</sequence>
<dbReference type="AlphaFoldDB" id="A0A2P2NRW2"/>
<organism evidence="2">
    <name type="scientific">Rhizophora mucronata</name>
    <name type="common">Asiatic mangrove</name>
    <dbReference type="NCBI Taxonomy" id="61149"/>
    <lineage>
        <taxon>Eukaryota</taxon>
        <taxon>Viridiplantae</taxon>
        <taxon>Streptophyta</taxon>
        <taxon>Embryophyta</taxon>
        <taxon>Tracheophyta</taxon>
        <taxon>Spermatophyta</taxon>
        <taxon>Magnoliopsida</taxon>
        <taxon>eudicotyledons</taxon>
        <taxon>Gunneridae</taxon>
        <taxon>Pentapetalae</taxon>
        <taxon>rosids</taxon>
        <taxon>fabids</taxon>
        <taxon>Malpighiales</taxon>
        <taxon>Rhizophoraceae</taxon>
        <taxon>Rhizophora</taxon>
    </lineage>
</organism>